<gene>
    <name evidence="3" type="ORF">DEU29_101263</name>
</gene>
<dbReference type="EMBL" id="SNXI01000001">
    <property type="protein sequence ID" value="TDP40713.1"/>
    <property type="molecule type" value="Genomic_DNA"/>
</dbReference>
<dbReference type="InterPro" id="IPR008621">
    <property type="entry name" value="Cbb3-typ_cyt_oxidase_comp"/>
</dbReference>
<feature type="region of interest" description="Disordered" evidence="1">
    <location>
        <begin position="44"/>
        <end position="64"/>
    </location>
</feature>
<keyword evidence="2" id="KW-0472">Membrane</keyword>
<dbReference type="AlphaFoldDB" id="A0A4V3CQD3"/>
<accession>A0A4V3CQD3</accession>
<keyword evidence="4" id="KW-1185">Reference proteome</keyword>
<proteinExistence type="predicted"/>
<feature type="compositionally biased region" description="Basic and acidic residues" evidence="1">
    <location>
        <begin position="51"/>
        <end position="64"/>
    </location>
</feature>
<keyword evidence="2" id="KW-1133">Transmembrane helix</keyword>
<dbReference type="RefSeq" id="WP_133538404.1">
    <property type="nucleotide sequence ID" value="NZ_SNXI01000001.1"/>
</dbReference>
<organism evidence="3 4">
    <name type="scientific">Idiomarina aquatica</name>
    <dbReference type="NCBI Taxonomy" id="1327752"/>
    <lineage>
        <taxon>Bacteria</taxon>
        <taxon>Pseudomonadati</taxon>
        <taxon>Pseudomonadota</taxon>
        <taxon>Gammaproteobacteria</taxon>
        <taxon>Alteromonadales</taxon>
        <taxon>Idiomarinaceae</taxon>
        <taxon>Idiomarina</taxon>
    </lineage>
</organism>
<name>A0A4V3CQD3_9GAMM</name>
<protein>
    <submittedName>
        <fullName evidence="3">Cytochrome c oxidase cbb3-type subunit 4</fullName>
    </submittedName>
</protein>
<dbReference type="OrthoDB" id="6402501at2"/>
<evidence type="ECO:0000256" key="1">
    <source>
        <dbReference type="SAM" id="MobiDB-lite"/>
    </source>
</evidence>
<reference evidence="3 4" key="1">
    <citation type="submission" date="2019-03" db="EMBL/GenBank/DDBJ databases">
        <title>Freshwater and sediment microbial communities from various areas in North America, analyzing microbe dynamics in response to fracking.</title>
        <authorList>
            <person name="Lamendella R."/>
        </authorList>
    </citation>
    <scope>NUCLEOTIDE SEQUENCE [LARGE SCALE GENOMIC DNA]</scope>
    <source>
        <strain evidence="3 4">18_TX</strain>
    </source>
</reference>
<evidence type="ECO:0000313" key="4">
    <source>
        <dbReference type="Proteomes" id="UP000295531"/>
    </source>
</evidence>
<sequence>MGFGEWHGIWTVIILVLFLAIVGWSFFSRRAKKQFDEAANSIFEEENAESSVKDSDKPESKKDE</sequence>
<keyword evidence="2" id="KW-0812">Transmembrane</keyword>
<dbReference type="Proteomes" id="UP000295531">
    <property type="component" value="Unassembled WGS sequence"/>
</dbReference>
<dbReference type="Pfam" id="PF05545">
    <property type="entry name" value="FixQ"/>
    <property type="match status" value="1"/>
</dbReference>
<evidence type="ECO:0000256" key="2">
    <source>
        <dbReference type="SAM" id="Phobius"/>
    </source>
</evidence>
<feature type="transmembrane region" description="Helical" evidence="2">
    <location>
        <begin position="6"/>
        <end position="27"/>
    </location>
</feature>
<evidence type="ECO:0000313" key="3">
    <source>
        <dbReference type="EMBL" id="TDP40713.1"/>
    </source>
</evidence>
<comment type="caution">
    <text evidence="3">The sequence shown here is derived from an EMBL/GenBank/DDBJ whole genome shotgun (WGS) entry which is preliminary data.</text>
</comment>